<reference evidence="2" key="1">
    <citation type="journal article" date="2014" name="Int. J. Syst. Evol. Microbiol.">
        <title>Complete genome sequence of Corynebacterium casei LMG S-19264T (=DSM 44701T), isolated from a smear-ripened cheese.</title>
        <authorList>
            <consortium name="US DOE Joint Genome Institute (JGI-PGF)"/>
            <person name="Walter F."/>
            <person name="Albersmeier A."/>
            <person name="Kalinowski J."/>
            <person name="Ruckert C."/>
        </authorList>
    </citation>
    <scope>NUCLEOTIDE SEQUENCE</scope>
    <source>
        <strain evidence="2">KCTC 12988</strain>
    </source>
</reference>
<evidence type="ECO:0000313" key="3">
    <source>
        <dbReference type="Proteomes" id="UP000644507"/>
    </source>
</evidence>
<proteinExistence type="predicted"/>
<gene>
    <name evidence="2" type="ORF">GCM10007100_40610</name>
</gene>
<evidence type="ECO:0000256" key="1">
    <source>
        <dbReference type="SAM" id="MobiDB-lite"/>
    </source>
</evidence>
<organism evidence="2 3">
    <name type="scientific">Roseibacillus persicicus</name>
    <dbReference type="NCBI Taxonomy" id="454148"/>
    <lineage>
        <taxon>Bacteria</taxon>
        <taxon>Pseudomonadati</taxon>
        <taxon>Verrucomicrobiota</taxon>
        <taxon>Verrucomicrobiia</taxon>
        <taxon>Verrucomicrobiales</taxon>
        <taxon>Verrucomicrobiaceae</taxon>
        <taxon>Roseibacillus</taxon>
    </lineage>
</organism>
<dbReference type="EMBL" id="BMXI01000081">
    <property type="protein sequence ID" value="GHC69002.1"/>
    <property type="molecule type" value="Genomic_DNA"/>
</dbReference>
<sequence>MQNNAQHHKSDRAGESGVDGRMEGDRSIESALSRSDWVC</sequence>
<dbReference type="AlphaFoldDB" id="A0A918WR22"/>
<dbReference type="Proteomes" id="UP000644507">
    <property type="component" value="Unassembled WGS sequence"/>
</dbReference>
<accession>A0A918WR22</accession>
<name>A0A918WR22_9BACT</name>
<reference evidence="2" key="2">
    <citation type="submission" date="2020-09" db="EMBL/GenBank/DDBJ databases">
        <authorList>
            <person name="Sun Q."/>
            <person name="Kim S."/>
        </authorList>
    </citation>
    <scope>NUCLEOTIDE SEQUENCE</scope>
    <source>
        <strain evidence="2">KCTC 12988</strain>
    </source>
</reference>
<evidence type="ECO:0000313" key="2">
    <source>
        <dbReference type="EMBL" id="GHC69002.1"/>
    </source>
</evidence>
<comment type="caution">
    <text evidence="2">The sequence shown here is derived from an EMBL/GenBank/DDBJ whole genome shotgun (WGS) entry which is preliminary data.</text>
</comment>
<protein>
    <submittedName>
        <fullName evidence="2">Uncharacterized protein</fullName>
    </submittedName>
</protein>
<feature type="compositionally biased region" description="Basic residues" evidence="1">
    <location>
        <begin position="1"/>
        <end position="10"/>
    </location>
</feature>
<feature type="region of interest" description="Disordered" evidence="1">
    <location>
        <begin position="1"/>
        <end position="39"/>
    </location>
</feature>
<feature type="compositionally biased region" description="Basic and acidic residues" evidence="1">
    <location>
        <begin position="11"/>
        <end position="28"/>
    </location>
</feature>
<keyword evidence="3" id="KW-1185">Reference proteome</keyword>